<reference evidence="2 3" key="1">
    <citation type="journal article" date="2012" name="Genome Biol.">
        <title>Genome and low-iron response of an oceanic diatom adapted to chronic iron limitation.</title>
        <authorList>
            <person name="Lommer M."/>
            <person name="Specht M."/>
            <person name="Roy A.S."/>
            <person name="Kraemer L."/>
            <person name="Andreson R."/>
            <person name="Gutowska M.A."/>
            <person name="Wolf J."/>
            <person name="Bergner S.V."/>
            <person name="Schilhabel M.B."/>
            <person name="Klostermeier U.C."/>
            <person name="Beiko R.G."/>
            <person name="Rosenstiel P."/>
            <person name="Hippler M."/>
            <person name="Laroche J."/>
        </authorList>
    </citation>
    <scope>NUCLEOTIDE SEQUENCE [LARGE SCALE GENOMIC DNA]</scope>
    <source>
        <strain evidence="2 3">CCMP1005</strain>
    </source>
</reference>
<accession>K0RHH1</accession>
<proteinExistence type="predicted"/>
<protein>
    <submittedName>
        <fullName evidence="2">Uncharacterized protein</fullName>
    </submittedName>
</protein>
<evidence type="ECO:0000313" key="3">
    <source>
        <dbReference type="Proteomes" id="UP000266841"/>
    </source>
</evidence>
<sequence>MSVGLGPGPLPAWTEAQWGVLEKESPPASPTGIVVAILRRHVLGGVEIDVWREGGKKLKDLSSPSKRVFASLELSRSAEHPTFQSSPRKSEREVRKRPCALSLPYPPKVSLAKSLKSPKEEKEELTSSMNERVGTPPRCQPRPPWSPAAPSRLPSIGPGRGTAAVLQQSGPGRLVHHRVALTAPGVQRPLRSLPRGREGLPGGPLRQPRPGGMSRRPSGKEAPPQVLVALSRRPWPG</sequence>
<comment type="caution">
    <text evidence="2">The sequence shown here is derived from an EMBL/GenBank/DDBJ whole genome shotgun (WGS) entry which is preliminary data.</text>
</comment>
<organism evidence="2 3">
    <name type="scientific">Thalassiosira oceanica</name>
    <name type="common">Marine diatom</name>
    <dbReference type="NCBI Taxonomy" id="159749"/>
    <lineage>
        <taxon>Eukaryota</taxon>
        <taxon>Sar</taxon>
        <taxon>Stramenopiles</taxon>
        <taxon>Ochrophyta</taxon>
        <taxon>Bacillariophyta</taxon>
        <taxon>Coscinodiscophyceae</taxon>
        <taxon>Thalassiosirophycidae</taxon>
        <taxon>Thalassiosirales</taxon>
        <taxon>Thalassiosiraceae</taxon>
        <taxon>Thalassiosira</taxon>
    </lineage>
</organism>
<name>K0RHH1_THAOC</name>
<evidence type="ECO:0000256" key="1">
    <source>
        <dbReference type="SAM" id="MobiDB-lite"/>
    </source>
</evidence>
<dbReference type="Proteomes" id="UP000266841">
    <property type="component" value="Unassembled WGS sequence"/>
</dbReference>
<gene>
    <name evidence="2" type="ORF">THAOC_27455</name>
</gene>
<keyword evidence="3" id="KW-1185">Reference proteome</keyword>
<feature type="region of interest" description="Disordered" evidence="1">
    <location>
        <begin position="72"/>
        <end position="237"/>
    </location>
</feature>
<evidence type="ECO:0000313" key="2">
    <source>
        <dbReference type="EMBL" id="EJK53163.1"/>
    </source>
</evidence>
<dbReference type="AlphaFoldDB" id="K0RHH1"/>
<dbReference type="EMBL" id="AGNL01038349">
    <property type="protein sequence ID" value="EJK53163.1"/>
    <property type="molecule type" value="Genomic_DNA"/>
</dbReference>
<feature type="compositionally biased region" description="Low complexity" evidence="1">
    <location>
        <begin position="203"/>
        <end position="212"/>
    </location>
</feature>
<feature type="compositionally biased region" description="Pro residues" evidence="1">
    <location>
        <begin position="138"/>
        <end position="147"/>
    </location>
</feature>